<proteinExistence type="predicted"/>
<reference evidence="3 4" key="1">
    <citation type="submission" date="2024-06" db="EMBL/GenBank/DDBJ databases">
        <title>A chromosome level genome sequence of Diviner's sage (Salvia divinorum).</title>
        <authorList>
            <person name="Ford S.A."/>
            <person name="Ro D.-K."/>
            <person name="Ness R.W."/>
            <person name="Phillips M.A."/>
        </authorList>
    </citation>
    <scope>NUCLEOTIDE SEQUENCE [LARGE SCALE GENOMIC DNA]</scope>
    <source>
        <strain evidence="3">SAF-2024a</strain>
        <tissue evidence="3">Leaf</tissue>
    </source>
</reference>
<comment type="caution">
    <text evidence="3">The sequence shown here is derived from an EMBL/GenBank/DDBJ whole genome shotgun (WGS) entry which is preliminary data.</text>
</comment>
<dbReference type="AlphaFoldDB" id="A0ABD1I5C9"/>
<evidence type="ECO:0000256" key="1">
    <source>
        <dbReference type="SAM" id="MobiDB-lite"/>
    </source>
</evidence>
<feature type="region of interest" description="Disordered" evidence="1">
    <location>
        <begin position="160"/>
        <end position="326"/>
    </location>
</feature>
<protein>
    <submittedName>
        <fullName evidence="3">Proline-rich protein 2-like isoform X2</fullName>
    </submittedName>
</protein>
<evidence type="ECO:0000256" key="2">
    <source>
        <dbReference type="SAM" id="SignalP"/>
    </source>
</evidence>
<keyword evidence="4" id="KW-1185">Reference proteome</keyword>
<evidence type="ECO:0000313" key="3">
    <source>
        <dbReference type="EMBL" id="KAL1563940.1"/>
    </source>
</evidence>
<dbReference type="PANTHER" id="PTHR33935">
    <property type="entry name" value="OS10G0148100 PROTEIN"/>
    <property type="match status" value="1"/>
</dbReference>
<keyword evidence="2" id="KW-0732">Signal</keyword>
<dbReference type="EMBL" id="JBEAFC010000003">
    <property type="protein sequence ID" value="KAL1563940.1"/>
    <property type="molecule type" value="Genomic_DNA"/>
</dbReference>
<feature type="compositionally biased region" description="Pro residues" evidence="1">
    <location>
        <begin position="291"/>
        <end position="303"/>
    </location>
</feature>
<dbReference type="PRINTS" id="PR01217">
    <property type="entry name" value="PRICHEXTENSN"/>
</dbReference>
<dbReference type="Pfam" id="PF01190">
    <property type="entry name" value="Pollen_Ole_e_1"/>
    <property type="match status" value="1"/>
</dbReference>
<dbReference type="PANTHER" id="PTHR33935:SF22">
    <property type="entry name" value="OS10G0149400 PROTEIN"/>
    <property type="match status" value="1"/>
</dbReference>
<gene>
    <name evidence="3" type="ORF">AAHA92_06357</name>
</gene>
<feature type="signal peptide" evidence="2">
    <location>
        <begin position="1"/>
        <end position="23"/>
    </location>
</feature>
<organism evidence="3 4">
    <name type="scientific">Salvia divinorum</name>
    <name type="common">Maria pastora</name>
    <name type="synonym">Diviner's sage</name>
    <dbReference type="NCBI Taxonomy" id="28513"/>
    <lineage>
        <taxon>Eukaryota</taxon>
        <taxon>Viridiplantae</taxon>
        <taxon>Streptophyta</taxon>
        <taxon>Embryophyta</taxon>
        <taxon>Tracheophyta</taxon>
        <taxon>Spermatophyta</taxon>
        <taxon>Magnoliopsida</taxon>
        <taxon>eudicotyledons</taxon>
        <taxon>Gunneridae</taxon>
        <taxon>Pentapetalae</taxon>
        <taxon>asterids</taxon>
        <taxon>lamiids</taxon>
        <taxon>Lamiales</taxon>
        <taxon>Lamiaceae</taxon>
        <taxon>Nepetoideae</taxon>
        <taxon>Mentheae</taxon>
        <taxon>Salviinae</taxon>
        <taxon>Salvia</taxon>
        <taxon>Salvia subgen. Calosphace</taxon>
    </lineage>
</organism>
<name>A0ABD1I5C9_SALDI</name>
<sequence>MGLELKLLVVGVFLLSFLCSGHAKSLTFEVVGDMHCTDCINNRSSSRNSSQGFEVVITCNANEMRAWGNGGVDESGKFNVTLFAETQDDSGGDADGCYAKLQSRSGAPCHIQAAQPASVKIISNSTINITRPTTIIKFSPITCQSAFFWLFPNLTFFSSPPPSPPEYTPSPVVSSVQPPFPSPQPSYDTPAPSLAPTVVDAPSPPPSQSPTYPNPRNRRIGDPSPTLPPSSPVYLRRSPPPLNGPIQSPIQIPNPTPPPNVIAQIAPTPASSVRPVPAAGISAPPQRRRPIPIPKAPPIPQLPVTPSVPRKYFNPPKSRSKPPRSV</sequence>
<evidence type="ECO:0000313" key="4">
    <source>
        <dbReference type="Proteomes" id="UP001567538"/>
    </source>
</evidence>
<feature type="chain" id="PRO_5044796688" evidence="2">
    <location>
        <begin position="24"/>
        <end position="326"/>
    </location>
</feature>
<dbReference type="Proteomes" id="UP001567538">
    <property type="component" value="Unassembled WGS sequence"/>
</dbReference>
<accession>A0ABD1I5C9</accession>